<evidence type="ECO:0000313" key="2">
    <source>
        <dbReference type="EMBL" id="AAC06295.1"/>
    </source>
</evidence>
<organism evidence="2">
    <name type="scientific">Ostertagia ostertagi</name>
    <name type="common">Brown stomach worm</name>
    <name type="synonym">Strongylus ostertagi</name>
    <dbReference type="NCBI Taxonomy" id="6317"/>
    <lineage>
        <taxon>Eukaryota</taxon>
        <taxon>Metazoa</taxon>
        <taxon>Ecdysozoa</taxon>
        <taxon>Nematoda</taxon>
        <taxon>Chromadorea</taxon>
        <taxon>Rhabditida</taxon>
        <taxon>Rhabditina</taxon>
        <taxon>Rhabditomorpha</taxon>
        <taxon>Strongyloidea</taxon>
        <taxon>Trichostrongylidae</taxon>
        <taxon>Ostertagia</taxon>
    </lineage>
</organism>
<feature type="signal peptide" evidence="1">
    <location>
        <begin position="1"/>
        <end position="19"/>
    </location>
</feature>
<dbReference type="AlphaFoldDB" id="O61572"/>
<reference evidence="2" key="1">
    <citation type="journal article" date="2000" name="Biochem. J.">
        <title>Identification of abundant mRNAs from the third stage larvae of the parasitic nematode, Ostertagia ostertagi.</title>
        <authorList>
            <person name="Moore J."/>
            <person name="Tetley L."/>
            <person name="Devaney E."/>
        </authorList>
    </citation>
    <scope>NUCLEOTIDE SEQUENCE</scope>
</reference>
<accession>O61572</accession>
<dbReference type="EMBL" id="AF052047">
    <property type="protein sequence ID" value="AAC06295.1"/>
    <property type="molecule type" value="mRNA"/>
</dbReference>
<keyword evidence="1" id="KW-0732">Signal</keyword>
<sequence length="91" mass="10442">MRIMNLIVMLISAIISVSAVTPTKMKRSLSEVLGNRNGLYNTEYEEFRRRYLLVEFDSTERAVRYCLVNKYFLLPTAIIPPRILNVGGNTS</sequence>
<proteinExistence type="evidence at transcript level"/>
<feature type="chain" id="PRO_5004159957" evidence="1">
    <location>
        <begin position="20"/>
        <end position="91"/>
    </location>
</feature>
<protein>
    <submittedName>
        <fullName evidence="2">Uncharacterized protein</fullName>
    </submittedName>
</protein>
<evidence type="ECO:0000256" key="1">
    <source>
        <dbReference type="SAM" id="SignalP"/>
    </source>
</evidence>
<name>O61572_OSTOS</name>